<evidence type="ECO:0000256" key="1">
    <source>
        <dbReference type="SAM" id="Phobius"/>
    </source>
</evidence>
<proteinExistence type="predicted"/>
<organism evidence="2 3">
    <name type="scientific">Coniella lustricola</name>
    <dbReference type="NCBI Taxonomy" id="2025994"/>
    <lineage>
        <taxon>Eukaryota</taxon>
        <taxon>Fungi</taxon>
        <taxon>Dikarya</taxon>
        <taxon>Ascomycota</taxon>
        <taxon>Pezizomycotina</taxon>
        <taxon>Sordariomycetes</taxon>
        <taxon>Sordariomycetidae</taxon>
        <taxon>Diaporthales</taxon>
        <taxon>Schizoparmaceae</taxon>
        <taxon>Coniella</taxon>
    </lineage>
</organism>
<dbReference type="Proteomes" id="UP000241462">
    <property type="component" value="Unassembled WGS sequence"/>
</dbReference>
<sequence length="406" mass="45152">MIARRDTRSYLWPLVFTGLGGLGLWCMRIEPAIHGVPLDFEQHVQAARLSDGSRLRTTYTGLAPVDQTLSFLVLAFADGAFGFDPAVKLQHLHFLLNFFSLICIWNVEAYRLQNSNKSIRFPGTWAIFYQTIAGAAVVPLYYAAWFFPSSSAASSSTTTSKSARDKESLEVPLTKAKAILPSAIIFYLIPTLTMYLIFQNNTTTAAWTKQGLIAYWQFSPIFVSAAIPLISQLVSSRASRHLSTDHHLKRIYTVAFGLSALAHFYVFFVCYTTTQSNRGANSSNSHGDPTVAAAPPLTLYRVFVPDRTLWRESLTGGLHYIFQCDWWVIYAASLLWSCVVATDVQCNAANKTHGQKDRSSEARLLAANLVKIVGLAALFGPGAALAAVWWWKEEAERDSMLRLRTT</sequence>
<name>A0A2T2ZZD5_9PEZI</name>
<feature type="transmembrane region" description="Helical" evidence="1">
    <location>
        <begin position="210"/>
        <end position="231"/>
    </location>
</feature>
<feature type="transmembrane region" description="Helical" evidence="1">
    <location>
        <begin position="89"/>
        <end position="107"/>
    </location>
</feature>
<dbReference type="STRING" id="2025994.A0A2T2ZZD5"/>
<dbReference type="AlphaFoldDB" id="A0A2T2ZZD5"/>
<dbReference type="OrthoDB" id="16820at2759"/>
<evidence type="ECO:0000313" key="3">
    <source>
        <dbReference type="Proteomes" id="UP000241462"/>
    </source>
</evidence>
<keyword evidence="1" id="KW-0812">Transmembrane</keyword>
<dbReference type="EMBL" id="KZ678544">
    <property type="protein sequence ID" value="PSR80072.1"/>
    <property type="molecule type" value="Genomic_DNA"/>
</dbReference>
<accession>A0A2T2ZZD5</accession>
<gene>
    <name evidence="2" type="ORF">BD289DRAFT_441501</name>
</gene>
<feature type="transmembrane region" description="Helical" evidence="1">
    <location>
        <begin position="127"/>
        <end position="147"/>
    </location>
</feature>
<keyword evidence="1" id="KW-0472">Membrane</keyword>
<feature type="transmembrane region" description="Helical" evidence="1">
    <location>
        <begin position="178"/>
        <end position="198"/>
    </location>
</feature>
<dbReference type="InParanoid" id="A0A2T2ZZD5"/>
<keyword evidence="1" id="KW-1133">Transmembrane helix</keyword>
<keyword evidence="3" id="KW-1185">Reference proteome</keyword>
<reference evidence="2 3" key="1">
    <citation type="journal article" date="2018" name="Mycol. Prog.">
        <title>Coniella lustricola, a new species from submerged detritus.</title>
        <authorList>
            <person name="Raudabaugh D.B."/>
            <person name="Iturriaga T."/>
            <person name="Carver A."/>
            <person name="Mondo S."/>
            <person name="Pangilinan J."/>
            <person name="Lipzen A."/>
            <person name="He G."/>
            <person name="Amirebrahimi M."/>
            <person name="Grigoriev I.V."/>
            <person name="Miller A.N."/>
        </authorList>
    </citation>
    <scope>NUCLEOTIDE SEQUENCE [LARGE SCALE GENOMIC DNA]</scope>
    <source>
        <strain evidence="2 3">B22-T-1</strain>
    </source>
</reference>
<protein>
    <submittedName>
        <fullName evidence="2">Uncharacterized protein</fullName>
    </submittedName>
</protein>
<feature type="transmembrane region" description="Helical" evidence="1">
    <location>
        <begin position="365"/>
        <end position="391"/>
    </location>
</feature>
<feature type="transmembrane region" description="Helical" evidence="1">
    <location>
        <begin position="251"/>
        <end position="271"/>
    </location>
</feature>
<evidence type="ECO:0000313" key="2">
    <source>
        <dbReference type="EMBL" id="PSR80072.1"/>
    </source>
</evidence>